<keyword evidence="1" id="KW-1133">Transmembrane helix</keyword>
<sequence length="262" mass="28884">MAAAAFPRLCALLLPFVAFAACIDVPSHGCYWTGCQSKWFGVCAAGHFLDSHSEDCNGLCTESKSPPCLPLHTRFYCCIPGIPRVENKCGHCKNKLDFGKEFICCSDCSEPTLMDKDRKLGYCKSSAELTMQLKPQETFHWVAGPWMQCSSPCDGGIRYRDVACYGSLDDATIRHYPVDDASCSADEMPIRQEACNEQSCSDLEVLQPTNSKRSGIAAWLMSLVIVLAIVAISGIAFTSYTYYMRKTSGPTGFVYIMMDAYP</sequence>
<dbReference type="SUPFAM" id="SSF82895">
    <property type="entry name" value="TSP-1 type 1 repeat"/>
    <property type="match status" value="1"/>
</dbReference>
<feature type="signal peptide" evidence="2">
    <location>
        <begin position="1"/>
        <end position="22"/>
    </location>
</feature>
<comment type="caution">
    <text evidence="3">The sequence shown here is derived from an EMBL/GenBank/DDBJ whole genome shotgun (WGS) entry which is preliminary data.</text>
</comment>
<keyword evidence="4" id="KW-1185">Reference proteome</keyword>
<organism evidence="3 4">
    <name type="scientific">Eragrostis curvula</name>
    <name type="common">weeping love grass</name>
    <dbReference type="NCBI Taxonomy" id="38414"/>
    <lineage>
        <taxon>Eukaryota</taxon>
        <taxon>Viridiplantae</taxon>
        <taxon>Streptophyta</taxon>
        <taxon>Embryophyta</taxon>
        <taxon>Tracheophyta</taxon>
        <taxon>Spermatophyta</taxon>
        <taxon>Magnoliopsida</taxon>
        <taxon>Liliopsida</taxon>
        <taxon>Poales</taxon>
        <taxon>Poaceae</taxon>
        <taxon>PACMAD clade</taxon>
        <taxon>Chloridoideae</taxon>
        <taxon>Eragrostideae</taxon>
        <taxon>Eragrostidinae</taxon>
        <taxon>Eragrostis</taxon>
    </lineage>
</organism>
<name>A0A5J9VF07_9POAL</name>
<dbReference type="AlphaFoldDB" id="A0A5J9VF07"/>
<dbReference type="Proteomes" id="UP000324897">
    <property type="component" value="Unassembled WGS sequence"/>
</dbReference>
<keyword evidence="1" id="KW-0812">Transmembrane</keyword>
<dbReference type="Pfam" id="PF19030">
    <property type="entry name" value="TSP1_ADAMTS"/>
    <property type="match status" value="1"/>
</dbReference>
<evidence type="ECO:0000313" key="4">
    <source>
        <dbReference type="Proteomes" id="UP000324897"/>
    </source>
</evidence>
<evidence type="ECO:0000256" key="2">
    <source>
        <dbReference type="SAM" id="SignalP"/>
    </source>
</evidence>
<dbReference type="EMBL" id="RWGY01000009">
    <property type="protein sequence ID" value="TVU34576.1"/>
    <property type="molecule type" value="Genomic_DNA"/>
</dbReference>
<proteinExistence type="predicted"/>
<dbReference type="PROSITE" id="PS50092">
    <property type="entry name" value="TSP1"/>
    <property type="match status" value="1"/>
</dbReference>
<protein>
    <submittedName>
        <fullName evidence="3">Uncharacterized protein</fullName>
    </submittedName>
</protein>
<dbReference type="InterPro" id="IPR036383">
    <property type="entry name" value="TSP1_rpt_sf"/>
</dbReference>
<evidence type="ECO:0000313" key="3">
    <source>
        <dbReference type="EMBL" id="TVU34576.1"/>
    </source>
</evidence>
<reference evidence="3 4" key="1">
    <citation type="journal article" date="2019" name="Sci. Rep.">
        <title>A high-quality genome of Eragrostis curvula grass provides insights into Poaceae evolution and supports new strategies to enhance forage quality.</title>
        <authorList>
            <person name="Carballo J."/>
            <person name="Santos B.A.C.M."/>
            <person name="Zappacosta D."/>
            <person name="Garbus I."/>
            <person name="Selva J.P."/>
            <person name="Gallo C.A."/>
            <person name="Diaz A."/>
            <person name="Albertini E."/>
            <person name="Caccamo M."/>
            <person name="Echenique V."/>
        </authorList>
    </citation>
    <scope>NUCLEOTIDE SEQUENCE [LARGE SCALE GENOMIC DNA]</scope>
    <source>
        <strain evidence="4">cv. Victoria</strain>
        <tissue evidence="3">Leaf</tissue>
    </source>
</reference>
<accession>A0A5J9VF07</accession>
<keyword evidence="1" id="KW-0472">Membrane</keyword>
<keyword evidence="2" id="KW-0732">Signal</keyword>
<dbReference type="Gene3D" id="2.20.100.10">
    <property type="entry name" value="Thrombospondin type-1 (TSP1) repeat"/>
    <property type="match status" value="1"/>
</dbReference>
<gene>
    <name evidence="3" type="ORF">EJB05_16412</name>
</gene>
<feature type="transmembrane region" description="Helical" evidence="1">
    <location>
        <begin position="216"/>
        <end position="237"/>
    </location>
</feature>
<evidence type="ECO:0000256" key="1">
    <source>
        <dbReference type="SAM" id="Phobius"/>
    </source>
</evidence>
<feature type="chain" id="PRO_5023942595" evidence="2">
    <location>
        <begin position="23"/>
        <end position="262"/>
    </location>
</feature>
<dbReference type="OrthoDB" id="412680at2759"/>
<dbReference type="InterPro" id="IPR000884">
    <property type="entry name" value="TSP1_rpt"/>
</dbReference>
<dbReference type="Gramene" id="TVU34576">
    <property type="protein sequence ID" value="TVU34576"/>
    <property type="gene ID" value="EJB05_16412"/>
</dbReference>